<accession>A0ABU6Y3I0</accession>
<reference evidence="2 3" key="1">
    <citation type="journal article" date="2023" name="Plants (Basel)">
        <title>Bridging the Gap: Combining Genomics and Transcriptomics Approaches to Understand Stylosanthes scabra, an Orphan Legume from the Brazilian Caatinga.</title>
        <authorList>
            <person name="Ferreira-Neto J.R.C."/>
            <person name="da Silva M.D."/>
            <person name="Binneck E."/>
            <person name="de Melo N.F."/>
            <person name="da Silva R.H."/>
            <person name="de Melo A.L.T.M."/>
            <person name="Pandolfi V."/>
            <person name="Bustamante F.O."/>
            <person name="Brasileiro-Vidal A.C."/>
            <person name="Benko-Iseppon A.M."/>
        </authorList>
    </citation>
    <scope>NUCLEOTIDE SEQUENCE [LARGE SCALE GENOMIC DNA]</scope>
    <source>
        <tissue evidence="2">Leaves</tissue>
    </source>
</reference>
<dbReference type="Proteomes" id="UP001341840">
    <property type="component" value="Unassembled WGS sequence"/>
</dbReference>
<feature type="compositionally biased region" description="Basic and acidic residues" evidence="1">
    <location>
        <begin position="108"/>
        <end position="119"/>
    </location>
</feature>
<feature type="region of interest" description="Disordered" evidence="1">
    <location>
        <begin position="100"/>
        <end position="119"/>
    </location>
</feature>
<comment type="caution">
    <text evidence="2">The sequence shown here is derived from an EMBL/GenBank/DDBJ whole genome shotgun (WGS) entry which is preliminary data.</text>
</comment>
<evidence type="ECO:0000313" key="2">
    <source>
        <dbReference type="EMBL" id="MED6204577.1"/>
    </source>
</evidence>
<gene>
    <name evidence="2" type="ORF">PIB30_010432</name>
</gene>
<proteinExistence type="predicted"/>
<sequence length="119" mass="13700">MSSITTFISAIIDLDLIACIRLEQFDSTIMLSNTRFFAVIRACKRLLKNGRPNTKLKMLLVPKQLKEQQRSGLVSDGKMQVTVRKVARAGLVQMRMMRKMKNRKKKDMKTLIEKEAGRN</sequence>
<organism evidence="2 3">
    <name type="scientific">Stylosanthes scabra</name>
    <dbReference type="NCBI Taxonomy" id="79078"/>
    <lineage>
        <taxon>Eukaryota</taxon>
        <taxon>Viridiplantae</taxon>
        <taxon>Streptophyta</taxon>
        <taxon>Embryophyta</taxon>
        <taxon>Tracheophyta</taxon>
        <taxon>Spermatophyta</taxon>
        <taxon>Magnoliopsida</taxon>
        <taxon>eudicotyledons</taxon>
        <taxon>Gunneridae</taxon>
        <taxon>Pentapetalae</taxon>
        <taxon>rosids</taxon>
        <taxon>fabids</taxon>
        <taxon>Fabales</taxon>
        <taxon>Fabaceae</taxon>
        <taxon>Papilionoideae</taxon>
        <taxon>50 kb inversion clade</taxon>
        <taxon>dalbergioids sensu lato</taxon>
        <taxon>Dalbergieae</taxon>
        <taxon>Pterocarpus clade</taxon>
        <taxon>Stylosanthes</taxon>
    </lineage>
</organism>
<name>A0ABU6Y3I0_9FABA</name>
<evidence type="ECO:0000313" key="3">
    <source>
        <dbReference type="Proteomes" id="UP001341840"/>
    </source>
</evidence>
<keyword evidence="3" id="KW-1185">Reference proteome</keyword>
<dbReference type="EMBL" id="JASCZI010241680">
    <property type="protein sequence ID" value="MED6204577.1"/>
    <property type="molecule type" value="Genomic_DNA"/>
</dbReference>
<evidence type="ECO:0000256" key="1">
    <source>
        <dbReference type="SAM" id="MobiDB-lite"/>
    </source>
</evidence>
<protein>
    <submittedName>
        <fullName evidence="2">Uncharacterized protein</fullName>
    </submittedName>
</protein>